<dbReference type="EC" id="5.6.2.3" evidence="10"/>
<dbReference type="Gene3D" id="3.40.50.300">
    <property type="entry name" value="P-loop containing nucleotide triphosphate hydrolases"/>
    <property type="match status" value="1"/>
</dbReference>
<dbReference type="PROSITE" id="PS51199">
    <property type="entry name" value="SF4_HELICASE"/>
    <property type="match status" value="1"/>
</dbReference>
<evidence type="ECO:0000256" key="2">
    <source>
        <dbReference type="ARBA" id="ARBA00022515"/>
    </source>
</evidence>
<dbReference type="GO" id="GO:0016787">
    <property type="term" value="F:hydrolase activity"/>
    <property type="evidence" value="ECO:0007669"/>
    <property type="project" value="UniProtKB-KW"/>
</dbReference>
<dbReference type="InterPro" id="IPR016136">
    <property type="entry name" value="DNA_helicase_N/primase_C"/>
</dbReference>
<dbReference type="GO" id="GO:0003677">
    <property type="term" value="F:DNA binding"/>
    <property type="evidence" value="ECO:0007669"/>
    <property type="project" value="UniProtKB-KW"/>
</dbReference>
<dbReference type="RefSeq" id="WP_270454741.1">
    <property type="nucleotide sequence ID" value="NZ_JADPIE010000007.1"/>
</dbReference>
<dbReference type="Proteomes" id="UP000621436">
    <property type="component" value="Unassembled WGS sequence"/>
</dbReference>
<dbReference type="AlphaFoldDB" id="A0A931ARM7"/>
<sequence>MPENNHEFQLLGILLQYPDQIDQAADELENRHFNNPQASLIYEELLKQFRRDGGISRTKLLLKLREGNLVNDPEEIMERLTSGYNSREELKPTIDLIKEDYQKKLLRQAANQLQELANDPDRTIDQYQSRAQEIVFTATSEASDLEKHIFSMEEALIKSYEYYIDRRNNLTDTGVQTGYMSLDRMIGGFKKGHLNVIAASTSMGKTAFAINIAQNILRRDIPVGIISLEMEAQEIVDRMIVQEAMVNAWKYSQGETSDSEDEKISSALNKMHEYPLMISDERGLNVAQIRARLRKFKSQLDELGLVIIDYLQMVKLPEDSAQNTARAVGEIVLQLRNMASELEVPIVLISQISRSFTSRQDKRPVLSDLRDSGNIEEIADGVIFLYREAHTSAAAREKAELEGTQGKTDIIIAKQRTGQTGLVNLHFDEDHIRFVDPENMSYEDAIPNAQ</sequence>
<keyword evidence="3" id="KW-0235">DNA replication</keyword>
<dbReference type="PANTHER" id="PTHR30153:SF2">
    <property type="entry name" value="REPLICATIVE DNA HELICASE"/>
    <property type="match status" value="1"/>
</dbReference>
<dbReference type="Gene3D" id="1.10.860.10">
    <property type="entry name" value="DNAb Helicase, Chain A"/>
    <property type="match status" value="1"/>
</dbReference>
<keyword evidence="5" id="KW-0378">Hydrolase</keyword>
<dbReference type="GO" id="GO:0005829">
    <property type="term" value="C:cytosol"/>
    <property type="evidence" value="ECO:0007669"/>
    <property type="project" value="TreeGrafter"/>
</dbReference>
<dbReference type="SUPFAM" id="SSF48024">
    <property type="entry name" value="N-terminal domain of DnaB helicase"/>
    <property type="match status" value="1"/>
</dbReference>
<comment type="similarity">
    <text evidence="1">Belongs to the helicase family. DnaB subfamily.</text>
</comment>
<comment type="catalytic activity">
    <reaction evidence="11">
        <text>ATP + H2O = ADP + phosphate + H(+)</text>
        <dbReference type="Rhea" id="RHEA:13065"/>
        <dbReference type="ChEBI" id="CHEBI:15377"/>
        <dbReference type="ChEBI" id="CHEBI:15378"/>
        <dbReference type="ChEBI" id="CHEBI:30616"/>
        <dbReference type="ChEBI" id="CHEBI:43474"/>
        <dbReference type="ChEBI" id="CHEBI:456216"/>
        <dbReference type="EC" id="5.6.2.3"/>
    </reaction>
</comment>
<evidence type="ECO:0000256" key="7">
    <source>
        <dbReference type="ARBA" id="ARBA00022840"/>
    </source>
</evidence>
<evidence type="ECO:0000256" key="8">
    <source>
        <dbReference type="ARBA" id="ARBA00023125"/>
    </source>
</evidence>
<organism evidence="13 14">
    <name type="scientific">Halonatronomonas betaini</name>
    <dbReference type="NCBI Taxonomy" id="2778430"/>
    <lineage>
        <taxon>Bacteria</taxon>
        <taxon>Bacillati</taxon>
        <taxon>Bacillota</taxon>
        <taxon>Clostridia</taxon>
        <taxon>Halanaerobiales</taxon>
        <taxon>Halarsenatibacteraceae</taxon>
        <taxon>Halonatronomonas</taxon>
    </lineage>
</organism>
<dbReference type="GO" id="GO:0005524">
    <property type="term" value="F:ATP binding"/>
    <property type="evidence" value="ECO:0007669"/>
    <property type="project" value="UniProtKB-KW"/>
</dbReference>
<dbReference type="GO" id="GO:0006269">
    <property type="term" value="P:DNA replication, synthesis of primer"/>
    <property type="evidence" value="ECO:0007669"/>
    <property type="project" value="UniProtKB-KW"/>
</dbReference>
<protein>
    <recommendedName>
        <fullName evidence="10">DNA 5'-3' helicase</fullName>
        <ecNumber evidence="10">5.6.2.3</ecNumber>
    </recommendedName>
</protein>
<evidence type="ECO:0000256" key="10">
    <source>
        <dbReference type="ARBA" id="ARBA00044969"/>
    </source>
</evidence>
<dbReference type="EMBL" id="JADPIE010000007">
    <property type="protein sequence ID" value="MBF8437733.1"/>
    <property type="molecule type" value="Genomic_DNA"/>
</dbReference>
<feature type="domain" description="SF4 helicase" evidence="12">
    <location>
        <begin position="168"/>
        <end position="441"/>
    </location>
</feature>
<name>A0A931ARM7_9FIRM</name>
<evidence type="ECO:0000259" key="12">
    <source>
        <dbReference type="PROSITE" id="PS51199"/>
    </source>
</evidence>
<evidence type="ECO:0000256" key="6">
    <source>
        <dbReference type="ARBA" id="ARBA00022806"/>
    </source>
</evidence>
<keyword evidence="6" id="KW-0347">Helicase</keyword>
<dbReference type="InterPro" id="IPR036185">
    <property type="entry name" value="DNA_heli_DnaB-like_N_sf"/>
</dbReference>
<keyword evidence="14" id="KW-1185">Reference proteome</keyword>
<keyword evidence="4" id="KW-0547">Nucleotide-binding</keyword>
<keyword evidence="2" id="KW-0639">Primosome</keyword>
<dbReference type="GO" id="GO:0043139">
    <property type="term" value="F:5'-3' DNA helicase activity"/>
    <property type="evidence" value="ECO:0007669"/>
    <property type="project" value="UniProtKB-EC"/>
</dbReference>
<reference evidence="13" key="1">
    <citation type="submission" date="2020-11" db="EMBL/GenBank/DDBJ databases">
        <title>Halonatronomonas betainensis gen. nov., sp. nov. a novel haloalkaliphilic representative of the family Halanaerobiacae capable of betaine degradation.</title>
        <authorList>
            <person name="Boltyanskaya Y."/>
            <person name="Kevbrin V."/>
            <person name="Detkova E."/>
            <person name="Grouzdev D.S."/>
            <person name="Koziaeva V."/>
            <person name="Zhilina T."/>
        </authorList>
    </citation>
    <scope>NUCLEOTIDE SEQUENCE</scope>
    <source>
        <strain evidence="13">Z-7014</strain>
    </source>
</reference>
<keyword evidence="8" id="KW-0238">DNA-binding</keyword>
<dbReference type="InterPro" id="IPR007694">
    <property type="entry name" value="DNA_helicase_DnaB-like_C"/>
</dbReference>
<evidence type="ECO:0000256" key="3">
    <source>
        <dbReference type="ARBA" id="ARBA00022705"/>
    </source>
</evidence>
<evidence type="ECO:0000313" key="14">
    <source>
        <dbReference type="Proteomes" id="UP000621436"/>
    </source>
</evidence>
<dbReference type="PANTHER" id="PTHR30153">
    <property type="entry name" value="REPLICATIVE DNA HELICASE DNAB"/>
    <property type="match status" value="1"/>
</dbReference>
<evidence type="ECO:0000256" key="5">
    <source>
        <dbReference type="ARBA" id="ARBA00022801"/>
    </source>
</evidence>
<evidence type="ECO:0000256" key="11">
    <source>
        <dbReference type="ARBA" id="ARBA00048954"/>
    </source>
</evidence>
<dbReference type="InterPro" id="IPR007693">
    <property type="entry name" value="DNA_helicase_DnaB-like_N"/>
</dbReference>
<evidence type="ECO:0000256" key="1">
    <source>
        <dbReference type="ARBA" id="ARBA00008428"/>
    </source>
</evidence>
<accession>A0A931ARM7</accession>
<dbReference type="InterPro" id="IPR003593">
    <property type="entry name" value="AAA+_ATPase"/>
</dbReference>
<keyword evidence="7" id="KW-0067">ATP-binding</keyword>
<evidence type="ECO:0000313" key="13">
    <source>
        <dbReference type="EMBL" id="MBF8437733.1"/>
    </source>
</evidence>
<gene>
    <name evidence="13" type="ORF">I0Q91_11615</name>
</gene>
<evidence type="ECO:0000256" key="4">
    <source>
        <dbReference type="ARBA" id="ARBA00022741"/>
    </source>
</evidence>
<dbReference type="Pfam" id="PF00772">
    <property type="entry name" value="DnaB"/>
    <property type="match status" value="1"/>
</dbReference>
<dbReference type="GO" id="GO:1990077">
    <property type="term" value="C:primosome complex"/>
    <property type="evidence" value="ECO:0007669"/>
    <property type="project" value="UniProtKB-KW"/>
</dbReference>
<dbReference type="SMART" id="SM00382">
    <property type="entry name" value="AAA"/>
    <property type="match status" value="1"/>
</dbReference>
<evidence type="ECO:0000256" key="9">
    <source>
        <dbReference type="ARBA" id="ARBA00023235"/>
    </source>
</evidence>
<proteinExistence type="inferred from homology"/>
<dbReference type="Pfam" id="PF03796">
    <property type="entry name" value="DnaB_C"/>
    <property type="match status" value="1"/>
</dbReference>
<dbReference type="CDD" id="cd00984">
    <property type="entry name" value="DnaB_C"/>
    <property type="match status" value="1"/>
</dbReference>
<comment type="caution">
    <text evidence="13">The sequence shown here is derived from an EMBL/GenBank/DDBJ whole genome shotgun (WGS) entry which is preliminary data.</text>
</comment>
<dbReference type="SUPFAM" id="SSF52540">
    <property type="entry name" value="P-loop containing nucleoside triphosphate hydrolases"/>
    <property type="match status" value="1"/>
</dbReference>
<keyword evidence="9" id="KW-0413">Isomerase</keyword>
<dbReference type="InterPro" id="IPR027417">
    <property type="entry name" value="P-loop_NTPase"/>
</dbReference>